<dbReference type="InterPro" id="IPR015341">
    <property type="entry name" value="Glyco_hydro_38_cen"/>
</dbReference>
<dbReference type="AlphaFoldDB" id="A0A3D9IBF1"/>
<gene>
    <name evidence="6" type="ORF">DFP98_13226</name>
</gene>
<feature type="domain" description="Glycoside hydrolase family 38 central" evidence="5">
    <location>
        <begin position="301"/>
        <end position="375"/>
    </location>
</feature>
<dbReference type="PANTHER" id="PTHR46017:SF2">
    <property type="entry name" value="MANNOSYLGLYCERATE HYDROLASE"/>
    <property type="match status" value="1"/>
</dbReference>
<keyword evidence="3 6" id="KW-0378">Hydrolase</keyword>
<proteinExistence type="inferred from homology"/>
<dbReference type="GO" id="GO:0004559">
    <property type="term" value="F:alpha-mannosidase activity"/>
    <property type="evidence" value="ECO:0007669"/>
    <property type="project" value="InterPro"/>
</dbReference>
<name>A0A3D9IBF1_9BACL</name>
<comment type="similarity">
    <text evidence="1">Belongs to the glycosyl hydrolase 38 family.</text>
</comment>
<dbReference type="Gene3D" id="1.20.1270.50">
    <property type="entry name" value="Glycoside hydrolase family 38, central domain"/>
    <property type="match status" value="1"/>
</dbReference>
<dbReference type="SUPFAM" id="SSF88688">
    <property type="entry name" value="Families 57/38 glycoside transferase middle domain"/>
    <property type="match status" value="1"/>
</dbReference>
<evidence type="ECO:0000313" key="7">
    <source>
        <dbReference type="Proteomes" id="UP000256977"/>
    </source>
</evidence>
<accession>A0A3D9IBF1</accession>
<keyword evidence="2" id="KW-0479">Metal-binding</keyword>
<dbReference type="SUPFAM" id="SSF88713">
    <property type="entry name" value="Glycoside hydrolase/deacetylase"/>
    <property type="match status" value="1"/>
</dbReference>
<dbReference type="EMBL" id="QRDZ01000032">
    <property type="protein sequence ID" value="RED59104.1"/>
    <property type="molecule type" value="Genomic_DNA"/>
</dbReference>
<dbReference type="InterPro" id="IPR037094">
    <property type="entry name" value="Glyco_hydro_38_cen_sf"/>
</dbReference>
<dbReference type="Pfam" id="PF07748">
    <property type="entry name" value="Glyco_hydro_38C"/>
    <property type="match status" value="1"/>
</dbReference>
<dbReference type="InterPro" id="IPR013780">
    <property type="entry name" value="Glyco_hydro_b"/>
</dbReference>
<organism evidence="6 7">
    <name type="scientific">Cohnella phaseoli</name>
    <dbReference type="NCBI Taxonomy" id="456490"/>
    <lineage>
        <taxon>Bacteria</taxon>
        <taxon>Bacillati</taxon>
        <taxon>Bacillota</taxon>
        <taxon>Bacilli</taxon>
        <taxon>Bacillales</taxon>
        <taxon>Paenibacillaceae</taxon>
        <taxon>Cohnella</taxon>
    </lineage>
</organism>
<dbReference type="InterPro" id="IPR011682">
    <property type="entry name" value="Glyco_hydro_38_C"/>
</dbReference>
<dbReference type="InterPro" id="IPR028995">
    <property type="entry name" value="Glyco_hydro_57/38_cen_sf"/>
</dbReference>
<reference evidence="6 7" key="1">
    <citation type="submission" date="2018-07" db="EMBL/GenBank/DDBJ databases">
        <title>Genomic Encyclopedia of Type Strains, Phase III (KMG-III): the genomes of soil and plant-associated and newly described type strains.</title>
        <authorList>
            <person name="Whitman W."/>
        </authorList>
    </citation>
    <scope>NUCLEOTIDE SEQUENCE [LARGE SCALE GENOMIC DNA]</scope>
    <source>
        <strain evidence="6 7">CECT 7287</strain>
    </source>
</reference>
<dbReference type="Gene3D" id="3.20.110.10">
    <property type="entry name" value="Glycoside hydrolase 38, N terminal domain"/>
    <property type="match status" value="1"/>
</dbReference>
<evidence type="ECO:0000256" key="2">
    <source>
        <dbReference type="ARBA" id="ARBA00022723"/>
    </source>
</evidence>
<dbReference type="Pfam" id="PF01074">
    <property type="entry name" value="Glyco_hydro_38N"/>
    <property type="match status" value="1"/>
</dbReference>
<dbReference type="InterPro" id="IPR027291">
    <property type="entry name" value="Glyco_hydro_38_N_sf"/>
</dbReference>
<dbReference type="InterPro" id="IPR000602">
    <property type="entry name" value="Glyco_hydro_38_N"/>
</dbReference>
<dbReference type="Pfam" id="PF09261">
    <property type="entry name" value="Alpha-mann_mid"/>
    <property type="match status" value="1"/>
</dbReference>
<keyword evidence="4" id="KW-0326">Glycosidase</keyword>
<evidence type="ECO:0000256" key="3">
    <source>
        <dbReference type="ARBA" id="ARBA00022801"/>
    </source>
</evidence>
<sequence>MKPSLTKIHVVSHTHWDREWYQDFQGFRKRLVYLIDELLDVMENDPEYRYFMMDGHTILVDDYLEIRPENKDRLLALIQAGRISVGPWYVMPDEFLVSGESLIRNLLAGFRRARSWGAEPLKSGYVSDIFGHNSQLPQLLRGFGIDNAVLFRGFKGKDQASELQWEGADGSVVFALKLDEDRSYGDFYFFFRWPFASSGFQYDSEKLKERALEMRSYKSARGTTGLGLGLDGVDHVEVEPQLPNLIRTLNGLPDVGVSFEHSTLERYLDELRPKLGELELLVGEQRSPGQAGLNNMVLANVLSSRIPLKQANWKAEKLLETWAEPWSVFTRLKSGKAYPARFLEKSWEFLLQNHPHDSICGCSIRQVHKDMEYRFDQSRLLSEGIIREQLRFISNHIDASALTGERIVTAFNPSRFERSGVIALEFFLPADAKTGLPGPTVGADGFRIYGENGEELPYQLLDVKKNATHTWRPYRDIPYAEAADWYRVAVSASVPSFGYRTFGIRTISSKPPGAGEYAGYALAVPVRNPGTMRVDGRSWDNGRVRLTVHGDGSVTVLDHATGEAFSGLHRFEDDGDVGEGWNRAAPALDSVYTSLGGNAGISIRSDGPLVTIIVVNLGLRVPVGAVPGGLQRSAESTELAIETLIELRKDDPVVHFRTKVANAARDHRLSLKFPTGREADHYYTSTPFDLVKRSLGRPDYRDYLETASEVVPHNGIVAVHDDKAGLAILSKGLYEAAMSEDQDVTASLTLYRSTHKEVLSDGDDSGQLLQELTFEYAVYPYSPGDAFAEKLWKGWQSYVQEPRTVDRDRCKVVREDPFHYTGSFLATASFLTVEGSDGVQVSAVKAGEDREERVIVRLFNATDTEKSCKLEFHQPIDAAYRVDLDERRFEQIRVDGTSISASIGGKKLETIELSFSSREEEVILCNP</sequence>
<evidence type="ECO:0000259" key="5">
    <source>
        <dbReference type="SMART" id="SM00872"/>
    </source>
</evidence>
<dbReference type="Proteomes" id="UP000256977">
    <property type="component" value="Unassembled WGS sequence"/>
</dbReference>
<evidence type="ECO:0000256" key="1">
    <source>
        <dbReference type="ARBA" id="ARBA00009792"/>
    </source>
</evidence>
<evidence type="ECO:0000256" key="4">
    <source>
        <dbReference type="ARBA" id="ARBA00023295"/>
    </source>
</evidence>
<dbReference type="SMART" id="SM00872">
    <property type="entry name" value="Alpha-mann_mid"/>
    <property type="match status" value="1"/>
</dbReference>
<dbReference type="Gene3D" id="2.70.98.30">
    <property type="entry name" value="Golgi alpha-mannosidase II, domain 4"/>
    <property type="match status" value="1"/>
</dbReference>
<dbReference type="Pfam" id="PF17677">
    <property type="entry name" value="Glyco_hydro38C2"/>
    <property type="match status" value="1"/>
</dbReference>
<dbReference type="GO" id="GO:0006013">
    <property type="term" value="P:mannose metabolic process"/>
    <property type="evidence" value="ECO:0007669"/>
    <property type="project" value="InterPro"/>
</dbReference>
<evidence type="ECO:0000313" key="6">
    <source>
        <dbReference type="EMBL" id="RED59104.1"/>
    </source>
</evidence>
<dbReference type="InterPro" id="IPR011330">
    <property type="entry name" value="Glyco_hydro/deAcase_b/a-brl"/>
</dbReference>
<dbReference type="GO" id="GO:0009313">
    <property type="term" value="P:oligosaccharide catabolic process"/>
    <property type="evidence" value="ECO:0007669"/>
    <property type="project" value="TreeGrafter"/>
</dbReference>
<dbReference type="Gene3D" id="2.60.40.1180">
    <property type="entry name" value="Golgi alpha-mannosidase II"/>
    <property type="match status" value="1"/>
</dbReference>
<comment type="caution">
    <text evidence="6">The sequence shown here is derived from an EMBL/GenBank/DDBJ whole genome shotgun (WGS) entry which is preliminary data.</text>
</comment>
<dbReference type="PANTHER" id="PTHR46017">
    <property type="entry name" value="ALPHA-MANNOSIDASE 2C1"/>
    <property type="match status" value="1"/>
</dbReference>
<dbReference type="GO" id="GO:0046872">
    <property type="term" value="F:metal ion binding"/>
    <property type="evidence" value="ECO:0007669"/>
    <property type="project" value="UniProtKB-KW"/>
</dbReference>
<dbReference type="SUPFAM" id="SSF74650">
    <property type="entry name" value="Galactose mutarotase-like"/>
    <property type="match status" value="1"/>
</dbReference>
<dbReference type="RefSeq" id="WP_116064358.1">
    <property type="nucleotide sequence ID" value="NZ_QRDZ01000032.1"/>
</dbReference>
<dbReference type="OrthoDB" id="9764050at2"/>
<keyword evidence="7" id="KW-1185">Reference proteome</keyword>
<dbReference type="InterPro" id="IPR041147">
    <property type="entry name" value="GH38_C"/>
</dbReference>
<protein>
    <submittedName>
        <fullName evidence="6">Alpha-mannosidase/mannosylglycerate hydrolase</fullName>
    </submittedName>
</protein>
<dbReference type="InterPro" id="IPR011013">
    <property type="entry name" value="Gal_mutarotase_sf_dom"/>
</dbReference>
<dbReference type="GO" id="GO:0030246">
    <property type="term" value="F:carbohydrate binding"/>
    <property type="evidence" value="ECO:0007669"/>
    <property type="project" value="InterPro"/>
</dbReference>